<gene>
    <name evidence="1" type="ORF">FA15DRAFT_643030</name>
</gene>
<protein>
    <submittedName>
        <fullName evidence="1">D-glycerate 3-kinase</fullName>
    </submittedName>
</protein>
<name>A0A5C3KRV7_COPMA</name>
<dbReference type="SUPFAM" id="SSF52540">
    <property type="entry name" value="P-loop containing nucleoside triphosphate hydrolases"/>
    <property type="match status" value="1"/>
</dbReference>
<keyword evidence="1" id="KW-0418">Kinase</keyword>
<reference evidence="1 2" key="1">
    <citation type="journal article" date="2019" name="Nat. Ecol. Evol.">
        <title>Megaphylogeny resolves global patterns of mushroom evolution.</title>
        <authorList>
            <person name="Varga T."/>
            <person name="Krizsan K."/>
            <person name="Foldi C."/>
            <person name="Dima B."/>
            <person name="Sanchez-Garcia M."/>
            <person name="Sanchez-Ramirez S."/>
            <person name="Szollosi G.J."/>
            <person name="Szarkandi J.G."/>
            <person name="Papp V."/>
            <person name="Albert L."/>
            <person name="Andreopoulos W."/>
            <person name="Angelini C."/>
            <person name="Antonin V."/>
            <person name="Barry K.W."/>
            <person name="Bougher N.L."/>
            <person name="Buchanan P."/>
            <person name="Buyck B."/>
            <person name="Bense V."/>
            <person name="Catcheside P."/>
            <person name="Chovatia M."/>
            <person name="Cooper J."/>
            <person name="Damon W."/>
            <person name="Desjardin D."/>
            <person name="Finy P."/>
            <person name="Geml J."/>
            <person name="Haridas S."/>
            <person name="Hughes K."/>
            <person name="Justo A."/>
            <person name="Karasinski D."/>
            <person name="Kautmanova I."/>
            <person name="Kiss B."/>
            <person name="Kocsube S."/>
            <person name="Kotiranta H."/>
            <person name="LaButti K.M."/>
            <person name="Lechner B.E."/>
            <person name="Liimatainen K."/>
            <person name="Lipzen A."/>
            <person name="Lukacs Z."/>
            <person name="Mihaltcheva S."/>
            <person name="Morgado L.N."/>
            <person name="Niskanen T."/>
            <person name="Noordeloos M.E."/>
            <person name="Ohm R.A."/>
            <person name="Ortiz-Santana B."/>
            <person name="Ovrebo C."/>
            <person name="Racz N."/>
            <person name="Riley R."/>
            <person name="Savchenko A."/>
            <person name="Shiryaev A."/>
            <person name="Soop K."/>
            <person name="Spirin V."/>
            <person name="Szebenyi C."/>
            <person name="Tomsovsky M."/>
            <person name="Tulloss R.E."/>
            <person name="Uehling J."/>
            <person name="Grigoriev I.V."/>
            <person name="Vagvolgyi C."/>
            <person name="Papp T."/>
            <person name="Martin F.M."/>
            <person name="Miettinen O."/>
            <person name="Hibbett D.S."/>
            <person name="Nagy L.G."/>
        </authorList>
    </citation>
    <scope>NUCLEOTIDE SEQUENCE [LARGE SCALE GENOMIC DNA]</scope>
    <source>
        <strain evidence="1 2">CBS 121175</strain>
    </source>
</reference>
<dbReference type="AlphaFoldDB" id="A0A5C3KRV7"/>
<dbReference type="Gene3D" id="3.40.50.300">
    <property type="entry name" value="P-loop containing nucleotide triphosphate hydrolases"/>
    <property type="match status" value="1"/>
</dbReference>
<keyword evidence="1" id="KW-0808">Transferase</keyword>
<sequence>MMSVIGAVKNYIRLRHSLTTAKPLLVALQGPQGSGKSFVSAEVQKEMATDPNPLRVVVLSIDDFYLPHMGLVELANQYSRNRLLHGRGQPGTHDVQLACRVLTSLKQHASETQLPSFDKSRFNGQGDRLPPGESPLIHQPPVIDVVLFEGWCVGFHPIIAEELEAQWKTWEEERRKLEIQEDICSKADIVKISKYLQGYKELWGLFDVLIKFGLPPATPDDGSAYKIIYQWRLEQEHYMKSLRNQGMSDDEVKMFIDRYIPGYVFFGTTAQDFGNGSGLFPGGCLDLTLGLERQLLRSKERV</sequence>
<dbReference type="Proteomes" id="UP000307440">
    <property type="component" value="Unassembled WGS sequence"/>
</dbReference>
<dbReference type="STRING" id="230819.A0A5C3KRV7"/>
<dbReference type="EMBL" id="ML210224">
    <property type="protein sequence ID" value="TFK23174.1"/>
    <property type="molecule type" value="Genomic_DNA"/>
</dbReference>
<evidence type="ECO:0000313" key="2">
    <source>
        <dbReference type="Proteomes" id="UP000307440"/>
    </source>
</evidence>
<accession>A0A5C3KRV7</accession>
<organism evidence="1 2">
    <name type="scientific">Coprinopsis marcescibilis</name>
    <name type="common">Agaric fungus</name>
    <name type="synonym">Psathyrella marcescibilis</name>
    <dbReference type="NCBI Taxonomy" id="230819"/>
    <lineage>
        <taxon>Eukaryota</taxon>
        <taxon>Fungi</taxon>
        <taxon>Dikarya</taxon>
        <taxon>Basidiomycota</taxon>
        <taxon>Agaricomycotina</taxon>
        <taxon>Agaricomycetes</taxon>
        <taxon>Agaricomycetidae</taxon>
        <taxon>Agaricales</taxon>
        <taxon>Agaricineae</taxon>
        <taxon>Psathyrellaceae</taxon>
        <taxon>Coprinopsis</taxon>
    </lineage>
</organism>
<dbReference type="PANTHER" id="PTHR10285">
    <property type="entry name" value="URIDINE KINASE"/>
    <property type="match status" value="1"/>
</dbReference>
<dbReference type="GO" id="GO:0016301">
    <property type="term" value="F:kinase activity"/>
    <property type="evidence" value="ECO:0007669"/>
    <property type="project" value="UniProtKB-KW"/>
</dbReference>
<keyword evidence="2" id="KW-1185">Reference proteome</keyword>
<dbReference type="InterPro" id="IPR027417">
    <property type="entry name" value="P-loop_NTPase"/>
</dbReference>
<proteinExistence type="predicted"/>
<evidence type="ECO:0000313" key="1">
    <source>
        <dbReference type="EMBL" id="TFK23174.1"/>
    </source>
</evidence>
<dbReference type="OrthoDB" id="347435at2759"/>